<feature type="domain" description="RING-type" evidence="5">
    <location>
        <begin position="10"/>
        <end position="50"/>
    </location>
</feature>
<comment type="caution">
    <text evidence="8">The sequence shown here is derived from an EMBL/GenBank/DDBJ whole genome shotgun (WGS) entry which is preliminary data.</text>
</comment>
<dbReference type="InterPro" id="IPR050617">
    <property type="entry name" value="E3_ligase_FN3/SPRY"/>
</dbReference>
<dbReference type="SMART" id="SM00336">
    <property type="entry name" value="BBOX"/>
    <property type="match status" value="2"/>
</dbReference>
<protein>
    <submittedName>
        <fullName evidence="8">Uncharacterized protein</fullName>
    </submittedName>
</protein>
<evidence type="ECO:0000256" key="2">
    <source>
        <dbReference type="ARBA" id="ARBA00022771"/>
    </source>
</evidence>
<evidence type="ECO:0000256" key="3">
    <source>
        <dbReference type="ARBA" id="ARBA00022833"/>
    </source>
</evidence>
<dbReference type="CDD" id="cd00063">
    <property type="entry name" value="FN3"/>
    <property type="match status" value="1"/>
</dbReference>
<dbReference type="Gene3D" id="2.60.40.10">
    <property type="entry name" value="Immunoglobulins"/>
    <property type="match status" value="2"/>
</dbReference>
<keyword evidence="3" id="KW-0862">Zinc</keyword>
<dbReference type="EMBL" id="JAODUP010000477">
    <property type="protein sequence ID" value="KAK2148880.1"/>
    <property type="molecule type" value="Genomic_DNA"/>
</dbReference>
<dbReference type="InterPro" id="IPR001841">
    <property type="entry name" value="Znf_RING"/>
</dbReference>
<dbReference type="PANTHER" id="PTHR24099:SF16">
    <property type="entry name" value="E3 UBIQUITIN-PROTEIN LIGASE MIDLINE-1-LIKE ISOFORM X1"/>
    <property type="match status" value="1"/>
</dbReference>
<feature type="domain" description="Fibronectin type-III" evidence="7">
    <location>
        <begin position="483"/>
        <end position="577"/>
    </location>
</feature>
<dbReference type="Gene3D" id="3.30.160.60">
    <property type="entry name" value="Classic Zinc Finger"/>
    <property type="match status" value="1"/>
</dbReference>
<proteinExistence type="predicted"/>
<keyword evidence="2 4" id="KW-0863">Zinc-finger</keyword>
<keyword evidence="9" id="KW-1185">Reference proteome</keyword>
<dbReference type="Proteomes" id="UP001208570">
    <property type="component" value="Unassembled WGS sequence"/>
</dbReference>
<dbReference type="InterPro" id="IPR027370">
    <property type="entry name" value="Znf-RING_euk"/>
</dbReference>
<evidence type="ECO:0000259" key="6">
    <source>
        <dbReference type="PROSITE" id="PS50119"/>
    </source>
</evidence>
<organism evidence="8 9">
    <name type="scientific">Paralvinella palmiformis</name>
    <dbReference type="NCBI Taxonomy" id="53620"/>
    <lineage>
        <taxon>Eukaryota</taxon>
        <taxon>Metazoa</taxon>
        <taxon>Spiralia</taxon>
        <taxon>Lophotrochozoa</taxon>
        <taxon>Annelida</taxon>
        <taxon>Polychaeta</taxon>
        <taxon>Sedentaria</taxon>
        <taxon>Canalipalpata</taxon>
        <taxon>Terebellida</taxon>
        <taxon>Terebelliformia</taxon>
        <taxon>Alvinellidae</taxon>
        <taxon>Paralvinella</taxon>
    </lineage>
</organism>
<dbReference type="SUPFAM" id="SSF57845">
    <property type="entry name" value="B-box zinc-binding domain"/>
    <property type="match status" value="1"/>
</dbReference>
<dbReference type="PROSITE" id="PS50853">
    <property type="entry name" value="FN3"/>
    <property type="match status" value="2"/>
</dbReference>
<dbReference type="PANTHER" id="PTHR24099">
    <property type="entry name" value="E3 UBIQUITIN-PROTEIN LIGASE TRIM36-RELATED"/>
    <property type="match status" value="1"/>
</dbReference>
<dbReference type="AlphaFoldDB" id="A0AAD9JAU4"/>
<dbReference type="InterPro" id="IPR013783">
    <property type="entry name" value="Ig-like_fold"/>
</dbReference>
<dbReference type="SUPFAM" id="SSF57850">
    <property type="entry name" value="RING/U-box"/>
    <property type="match status" value="1"/>
</dbReference>
<evidence type="ECO:0000259" key="5">
    <source>
        <dbReference type="PROSITE" id="PS50089"/>
    </source>
</evidence>
<name>A0AAD9JAU4_9ANNE</name>
<dbReference type="PROSITE" id="PS50089">
    <property type="entry name" value="ZF_RING_2"/>
    <property type="match status" value="1"/>
</dbReference>
<dbReference type="InterPro" id="IPR000315">
    <property type="entry name" value="Znf_B-box"/>
</dbReference>
<dbReference type="InterPro" id="IPR003961">
    <property type="entry name" value="FN3_dom"/>
</dbReference>
<feature type="domain" description="Fibronectin type-III" evidence="7">
    <location>
        <begin position="386"/>
        <end position="476"/>
    </location>
</feature>
<dbReference type="InterPro" id="IPR036116">
    <property type="entry name" value="FN3_sf"/>
</dbReference>
<dbReference type="InterPro" id="IPR013083">
    <property type="entry name" value="Znf_RING/FYVE/PHD"/>
</dbReference>
<evidence type="ECO:0000313" key="8">
    <source>
        <dbReference type="EMBL" id="KAK2148880.1"/>
    </source>
</evidence>
<dbReference type="Gene3D" id="4.10.830.40">
    <property type="match status" value="1"/>
</dbReference>
<accession>A0AAD9JAU4</accession>
<dbReference type="GO" id="GO:0008270">
    <property type="term" value="F:zinc ion binding"/>
    <property type="evidence" value="ECO:0007669"/>
    <property type="project" value="UniProtKB-KW"/>
</dbReference>
<dbReference type="SMART" id="SM00184">
    <property type="entry name" value="RING"/>
    <property type="match status" value="2"/>
</dbReference>
<dbReference type="Pfam" id="PF00643">
    <property type="entry name" value="zf-B_box"/>
    <property type="match status" value="1"/>
</dbReference>
<dbReference type="PROSITE" id="PS50119">
    <property type="entry name" value="ZF_BBOX"/>
    <property type="match status" value="1"/>
</dbReference>
<evidence type="ECO:0000256" key="1">
    <source>
        <dbReference type="ARBA" id="ARBA00022723"/>
    </source>
</evidence>
<evidence type="ECO:0000256" key="4">
    <source>
        <dbReference type="PROSITE-ProRule" id="PRU00024"/>
    </source>
</evidence>
<evidence type="ECO:0000259" key="7">
    <source>
        <dbReference type="PROSITE" id="PS50853"/>
    </source>
</evidence>
<dbReference type="Pfam" id="PF13445">
    <property type="entry name" value="zf-RING_UBOX"/>
    <property type="match status" value="1"/>
</dbReference>
<dbReference type="Gene3D" id="3.30.40.10">
    <property type="entry name" value="Zinc/RING finger domain, C3HC4 (zinc finger)"/>
    <property type="match status" value="1"/>
</dbReference>
<reference evidence="8" key="1">
    <citation type="journal article" date="2023" name="Mol. Biol. Evol.">
        <title>Third-Generation Sequencing Reveals the Adaptive Role of the Epigenome in Three Deep-Sea Polychaetes.</title>
        <authorList>
            <person name="Perez M."/>
            <person name="Aroh O."/>
            <person name="Sun Y."/>
            <person name="Lan Y."/>
            <person name="Juniper S.K."/>
            <person name="Young C.R."/>
            <person name="Angers B."/>
            <person name="Qian P.Y."/>
        </authorList>
    </citation>
    <scope>NUCLEOTIDE SEQUENCE</scope>
    <source>
        <strain evidence="8">P08H-3</strain>
    </source>
</reference>
<evidence type="ECO:0000313" key="9">
    <source>
        <dbReference type="Proteomes" id="UP001208570"/>
    </source>
</evidence>
<sequence>MQSLASELQCPVCLEFYTSPIILPCSHVLCRTPCAERLFVQDFIRCPVCRDNCFVTGGLETLPRVISLENIIEQYKSQEYLEAEEVPQPEVETCGPNDIPCQLCQNDPALKAVRSCLNCNASYCDKCLAVSHPDRDPFNQHQLVQPKRYAKPKEPRCPRHEGLVTVWCQTCQVLGCLFCSDDPNTHLGHRMLTIDQAAAMYKDLLEGNLKKLSVGQNLVQMAITRSQHSFDSFKESVEKRRDEINQQCDSLIAEIENKRSFFLSDLQYEERSKGETLNQIIVAFSSQKDYVHSVIHYTQEVLKEMDKRAFVQLAKLANDKATKLPLTQGNAVTDTSASLALYNKVVDMRKERAVLRDVNYLRAPDKPVIEVEKCSRSVHSVVLVLPTTNLSCEVVDGYKVHYSRDKIRPLDQWEVVIFTTPHEERKHGRASPSSNTVCLIHDNLDSGVIYYFCVEAYNAAGESETSDVVNCTTLSESQSLLPVPEIMENMCHTYSYAIQIHSPSPQEVATDDHISHYLLYRESSANKIWKSIALYGRVDHRVFGLEPDLLYDFVIMACNQAGECRVSNMVTLRTERAAY</sequence>
<gene>
    <name evidence="8" type="ORF">LSH36_477g00056</name>
</gene>
<dbReference type="SUPFAM" id="SSF49265">
    <property type="entry name" value="Fibronectin type III"/>
    <property type="match status" value="1"/>
</dbReference>
<feature type="domain" description="B box-type" evidence="6">
    <location>
        <begin position="152"/>
        <end position="194"/>
    </location>
</feature>
<dbReference type="CDD" id="cd19801">
    <property type="entry name" value="Bbox1_MID"/>
    <property type="match status" value="1"/>
</dbReference>
<keyword evidence="1" id="KW-0479">Metal-binding</keyword>